<feature type="repeat" description="TPR" evidence="4">
    <location>
        <begin position="59"/>
        <end position="92"/>
    </location>
</feature>
<dbReference type="InterPro" id="IPR011990">
    <property type="entry name" value="TPR-like_helical_dom_sf"/>
</dbReference>
<proteinExistence type="inferred from homology"/>
<dbReference type="Pfam" id="PF13181">
    <property type="entry name" value="TPR_8"/>
    <property type="match status" value="1"/>
</dbReference>
<organism evidence="7 8">
    <name type="scientific">Ceriporiopsis subvermispora (strain B)</name>
    <name type="common">White-rot fungus</name>
    <name type="synonym">Gelatoporia subvermispora</name>
    <dbReference type="NCBI Taxonomy" id="914234"/>
    <lineage>
        <taxon>Eukaryota</taxon>
        <taxon>Fungi</taxon>
        <taxon>Dikarya</taxon>
        <taxon>Basidiomycota</taxon>
        <taxon>Agaricomycotina</taxon>
        <taxon>Agaricomycetes</taxon>
        <taxon>Polyporales</taxon>
        <taxon>Gelatoporiaceae</taxon>
        <taxon>Gelatoporia</taxon>
    </lineage>
</organism>
<comment type="similarity">
    <text evidence="3">Belongs to the TTC4 family.</text>
</comment>
<dbReference type="InterPro" id="IPR044059">
    <property type="entry name" value="Csn1/TTC4_wheel"/>
</dbReference>
<evidence type="ECO:0000313" key="8">
    <source>
        <dbReference type="Proteomes" id="UP000016930"/>
    </source>
</evidence>
<keyword evidence="8" id="KW-1185">Reference proteome</keyword>
<dbReference type="GO" id="GO:0006457">
    <property type="term" value="P:protein folding"/>
    <property type="evidence" value="ECO:0007669"/>
    <property type="project" value="TreeGrafter"/>
</dbReference>
<accession>M2RP78</accession>
<dbReference type="STRING" id="914234.M2RP78"/>
<dbReference type="Gene3D" id="1.25.40.10">
    <property type="entry name" value="Tetratricopeptide repeat domain"/>
    <property type="match status" value="1"/>
</dbReference>
<dbReference type="CDD" id="cd21377">
    <property type="entry name" value="CTWD_Cns1-like"/>
    <property type="match status" value="1"/>
</dbReference>
<dbReference type="PROSITE" id="PS50005">
    <property type="entry name" value="TPR"/>
    <property type="match status" value="1"/>
</dbReference>
<evidence type="ECO:0000313" key="7">
    <source>
        <dbReference type="EMBL" id="EMD40671.1"/>
    </source>
</evidence>
<dbReference type="GO" id="GO:0005634">
    <property type="term" value="C:nucleus"/>
    <property type="evidence" value="ECO:0007669"/>
    <property type="project" value="TreeGrafter"/>
</dbReference>
<dbReference type="GO" id="GO:0030544">
    <property type="term" value="F:Hsp70 protein binding"/>
    <property type="evidence" value="ECO:0007669"/>
    <property type="project" value="TreeGrafter"/>
</dbReference>
<evidence type="ECO:0000256" key="1">
    <source>
        <dbReference type="ARBA" id="ARBA00022737"/>
    </source>
</evidence>
<sequence length="362" mass="40588">MAGTSDAPIGPQPRDFDEHLASFNSVPLFMQSLPEDVTDNSVVSALQSLAYEGTPDEVAQNFKEQGNDYFKGKRYREALGFYTQGIDANPTDSATLEALLCNRAACNLELKNYGSVLKDCSRAIGANPKASKAYYRSALALLALDRLDEAIDCCDHCLEFDQENASVKSVREKASSEKAAKERRDRERQEKLQRELSMKQRIKSALEEHSIIVIPRSDTSEQPYEPHFDPEDPTGKTLIVPVLFLYPQYATSDVIPNFVEDTPFSAHLAIMFPPEAAPPDWDKKQEYVNGRLTVYAVTHRKRLLKVGKNMTLRDVCNAAREKPGQPKDGLEFKDGSLTFAVLPKGDVEMKWIEDFKKLRDGS</sequence>
<dbReference type="Pfam" id="PF18972">
    <property type="entry name" value="Wheel"/>
    <property type="match status" value="1"/>
</dbReference>
<dbReference type="HOGENOM" id="CLU_040446_1_0_1"/>
<dbReference type="SMART" id="SM00028">
    <property type="entry name" value="TPR"/>
    <property type="match status" value="3"/>
</dbReference>
<name>M2RP78_CERS8</name>
<feature type="domain" description="Cns1/TTC4 wheel" evidence="6">
    <location>
        <begin position="230"/>
        <end position="355"/>
    </location>
</feature>
<feature type="region of interest" description="Disordered" evidence="5">
    <location>
        <begin position="170"/>
        <end position="193"/>
    </location>
</feature>
<dbReference type="OrthoDB" id="1724687at2759"/>
<dbReference type="EMBL" id="KB445792">
    <property type="protein sequence ID" value="EMD40671.1"/>
    <property type="molecule type" value="Genomic_DNA"/>
</dbReference>
<dbReference type="InterPro" id="IPR019734">
    <property type="entry name" value="TPR_rpt"/>
</dbReference>
<dbReference type="PANTHER" id="PTHR46035">
    <property type="entry name" value="TETRATRICOPEPTIDE REPEAT PROTEIN 4"/>
    <property type="match status" value="1"/>
</dbReference>
<evidence type="ECO:0000259" key="6">
    <source>
        <dbReference type="Pfam" id="PF18972"/>
    </source>
</evidence>
<keyword evidence="2 4" id="KW-0802">TPR repeat</keyword>
<evidence type="ECO:0000256" key="5">
    <source>
        <dbReference type="SAM" id="MobiDB-lite"/>
    </source>
</evidence>
<protein>
    <recommendedName>
        <fullName evidence="6">Cns1/TTC4 wheel domain-containing protein</fullName>
    </recommendedName>
</protein>
<evidence type="ECO:0000256" key="3">
    <source>
        <dbReference type="ARBA" id="ARBA00023602"/>
    </source>
</evidence>
<evidence type="ECO:0000256" key="4">
    <source>
        <dbReference type="PROSITE-ProRule" id="PRU00339"/>
    </source>
</evidence>
<evidence type="ECO:0000256" key="2">
    <source>
        <dbReference type="ARBA" id="ARBA00022803"/>
    </source>
</evidence>
<dbReference type="PANTHER" id="PTHR46035:SF1">
    <property type="entry name" value="TETRATRICOPEPTIDE REPEAT PROTEIN 4"/>
    <property type="match status" value="1"/>
</dbReference>
<dbReference type="SUPFAM" id="SSF48452">
    <property type="entry name" value="TPR-like"/>
    <property type="match status" value="1"/>
</dbReference>
<dbReference type="Proteomes" id="UP000016930">
    <property type="component" value="Unassembled WGS sequence"/>
</dbReference>
<dbReference type="AlphaFoldDB" id="M2RP78"/>
<gene>
    <name evidence="7" type="ORF">CERSUDRAFT_130797</name>
</gene>
<dbReference type="GO" id="GO:0051879">
    <property type="term" value="F:Hsp90 protein binding"/>
    <property type="evidence" value="ECO:0007669"/>
    <property type="project" value="InterPro"/>
</dbReference>
<dbReference type="GO" id="GO:0005829">
    <property type="term" value="C:cytosol"/>
    <property type="evidence" value="ECO:0007669"/>
    <property type="project" value="TreeGrafter"/>
</dbReference>
<reference evidence="7 8" key="1">
    <citation type="journal article" date="2012" name="Proc. Natl. Acad. Sci. U.S.A.">
        <title>Comparative genomics of Ceriporiopsis subvermispora and Phanerochaete chrysosporium provide insight into selective ligninolysis.</title>
        <authorList>
            <person name="Fernandez-Fueyo E."/>
            <person name="Ruiz-Duenas F.J."/>
            <person name="Ferreira P."/>
            <person name="Floudas D."/>
            <person name="Hibbett D.S."/>
            <person name="Canessa P."/>
            <person name="Larrondo L.F."/>
            <person name="James T.Y."/>
            <person name="Seelenfreund D."/>
            <person name="Lobos S."/>
            <person name="Polanco R."/>
            <person name="Tello M."/>
            <person name="Honda Y."/>
            <person name="Watanabe T."/>
            <person name="Watanabe T."/>
            <person name="Ryu J.S."/>
            <person name="Kubicek C.P."/>
            <person name="Schmoll M."/>
            <person name="Gaskell J."/>
            <person name="Hammel K.E."/>
            <person name="St John F.J."/>
            <person name="Vanden Wymelenberg A."/>
            <person name="Sabat G."/>
            <person name="Splinter BonDurant S."/>
            <person name="Syed K."/>
            <person name="Yadav J.S."/>
            <person name="Doddapaneni H."/>
            <person name="Subramanian V."/>
            <person name="Lavin J.L."/>
            <person name="Oguiza J.A."/>
            <person name="Perez G."/>
            <person name="Pisabarro A.G."/>
            <person name="Ramirez L."/>
            <person name="Santoyo F."/>
            <person name="Master E."/>
            <person name="Coutinho P.M."/>
            <person name="Henrissat B."/>
            <person name="Lombard V."/>
            <person name="Magnuson J.K."/>
            <person name="Kuees U."/>
            <person name="Hori C."/>
            <person name="Igarashi K."/>
            <person name="Samejima M."/>
            <person name="Held B.W."/>
            <person name="Barry K.W."/>
            <person name="LaButti K.M."/>
            <person name="Lapidus A."/>
            <person name="Lindquist E.A."/>
            <person name="Lucas S.M."/>
            <person name="Riley R."/>
            <person name="Salamov A.A."/>
            <person name="Hoffmeister D."/>
            <person name="Schwenk D."/>
            <person name="Hadar Y."/>
            <person name="Yarden O."/>
            <person name="de Vries R.P."/>
            <person name="Wiebenga A."/>
            <person name="Stenlid J."/>
            <person name="Eastwood D."/>
            <person name="Grigoriev I.V."/>
            <person name="Berka R.M."/>
            <person name="Blanchette R.A."/>
            <person name="Kersten P."/>
            <person name="Martinez A.T."/>
            <person name="Vicuna R."/>
            <person name="Cullen D."/>
        </authorList>
    </citation>
    <scope>NUCLEOTIDE SEQUENCE [LARGE SCALE GENOMIC DNA]</scope>
    <source>
        <strain evidence="7 8">B</strain>
    </source>
</reference>
<keyword evidence="1" id="KW-0677">Repeat</keyword>